<accession>A0A9P6AFT0</accession>
<feature type="compositionally biased region" description="Basic and acidic residues" evidence="1">
    <location>
        <begin position="683"/>
        <end position="692"/>
    </location>
</feature>
<dbReference type="AlphaFoldDB" id="A0A9P6AFT0"/>
<feature type="region of interest" description="Disordered" evidence="1">
    <location>
        <begin position="655"/>
        <end position="712"/>
    </location>
</feature>
<feature type="compositionally biased region" description="Polar residues" evidence="1">
    <location>
        <begin position="577"/>
        <end position="598"/>
    </location>
</feature>
<feature type="compositionally biased region" description="Polar residues" evidence="1">
    <location>
        <begin position="558"/>
        <end position="569"/>
    </location>
</feature>
<dbReference type="EMBL" id="MU129260">
    <property type="protein sequence ID" value="KAF9504121.1"/>
    <property type="molecule type" value="Genomic_DNA"/>
</dbReference>
<feature type="region of interest" description="Disordered" evidence="1">
    <location>
        <begin position="367"/>
        <end position="388"/>
    </location>
</feature>
<evidence type="ECO:0000313" key="2">
    <source>
        <dbReference type="EMBL" id="KAF9504121.1"/>
    </source>
</evidence>
<sequence length="712" mass="79512">MPINQSMGGNLSSWNSRDTPTSMGCRTENARDEQLSGHSTIQEPEELHYSMINEKLPNNELEGDHILEKLTSMIPKLYLINTQGKADLGGHQDLDRIDEQQIVEAADDVRSCIQSKKTQAVVRTIEEHAELQPYNASNPTELPNSSGREDCRLGYSHATDMTESTNQAPIVSTTDYRMKDMQYDTSRLPDNVLVTQVMIEEAYYHANKPTGAQYCIQSKELNDLIPQDQSKAIAGTVNRPKYASNEQSTECSIIQEPEELCYSMIDAEPPDNELKGAHVLEELASTIFESYLISVQLKVGSGNHRNRDILDEQRIVEVANGSLDIKSCLKFKEISRSRWKGTWAMIRTVKQQIEIQPYVGGLTELPSSSGAREGKSHHSCETVGTSPNLKRSPKVIDMTNCQVKGGQYVTLDSFNSISGSRAMQWDLHYLDNESEEQWHVIEVTNKSLGIEPCVGFKEVSRYVLKPNLKDDLKLGVTVRMAEQQMKAQYYTTNNPRDPTGSSHCSKQRPKLHCSSIANLSLRPNNWDLGRVLGTVSLTGYQVRTEESTLEPSDKDSVTWKSQNGASYHPNNEKGKIDTNSSEYESNNRNPIKTNNEFATNGITGLNHLETPVEGVISDKGFSEEDVSMSEIKVEVLLGPYPESLQDELMLKSPKPHLQVESSNSSIAKKESGPLAGNTHNTKVKPERSERSYLRQHVTASQKKSESNKVAAL</sequence>
<keyword evidence="3" id="KW-1185">Reference proteome</keyword>
<feature type="region of interest" description="Disordered" evidence="1">
    <location>
        <begin position="544"/>
        <end position="598"/>
    </location>
</feature>
<evidence type="ECO:0000313" key="3">
    <source>
        <dbReference type="Proteomes" id="UP000886523"/>
    </source>
</evidence>
<proteinExistence type="predicted"/>
<comment type="caution">
    <text evidence="2">The sequence shown here is derived from an EMBL/GenBank/DDBJ whole genome shotgun (WGS) entry which is preliminary data.</text>
</comment>
<feature type="compositionally biased region" description="Basic and acidic residues" evidence="1">
    <location>
        <begin position="544"/>
        <end position="557"/>
    </location>
</feature>
<dbReference type="Proteomes" id="UP000886523">
    <property type="component" value="Unassembled WGS sequence"/>
</dbReference>
<evidence type="ECO:0000256" key="1">
    <source>
        <dbReference type="SAM" id="MobiDB-lite"/>
    </source>
</evidence>
<feature type="compositionally biased region" description="Polar residues" evidence="1">
    <location>
        <begin position="1"/>
        <end position="24"/>
    </location>
</feature>
<gene>
    <name evidence="2" type="ORF">BS47DRAFT_1369015</name>
</gene>
<feature type="region of interest" description="Disordered" evidence="1">
    <location>
        <begin position="1"/>
        <end position="39"/>
    </location>
</feature>
<protein>
    <submittedName>
        <fullName evidence="2">Uncharacterized protein</fullName>
    </submittedName>
</protein>
<organism evidence="2 3">
    <name type="scientific">Hydnum rufescens UP504</name>
    <dbReference type="NCBI Taxonomy" id="1448309"/>
    <lineage>
        <taxon>Eukaryota</taxon>
        <taxon>Fungi</taxon>
        <taxon>Dikarya</taxon>
        <taxon>Basidiomycota</taxon>
        <taxon>Agaricomycotina</taxon>
        <taxon>Agaricomycetes</taxon>
        <taxon>Cantharellales</taxon>
        <taxon>Hydnaceae</taxon>
        <taxon>Hydnum</taxon>
    </lineage>
</organism>
<feature type="region of interest" description="Disordered" evidence="1">
    <location>
        <begin position="489"/>
        <end position="508"/>
    </location>
</feature>
<reference evidence="2" key="1">
    <citation type="journal article" date="2020" name="Nat. Commun.">
        <title>Large-scale genome sequencing of mycorrhizal fungi provides insights into the early evolution of symbiotic traits.</title>
        <authorList>
            <person name="Miyauchi S."/>
            <person name="Kiss E."/>
            <person name="Kuo A."/>
            <person name="Drula E."/>
            <person name="Kohler A."/>
            <person name="Sanchez-Garcia M."/>
            <person name="Morin E."/>
            <person name="Andreopoulos B."/>
            <person name="Barry K.W."/>
            <person name="Bonito G."/>
            <person name="Buee M."/>
            <person name="Carver A."/>
            <person name="Chen C."/>
            <person name="Cichocki N."/>
            <person name="Clum A."/>
            <person name="Culley D."/>
            <person name="Crous P.W."/>
            <person name="Fauchery L."/>
            <person name="Girlanda M."/>
            <person name="Hayes R.D."/>
            <person name="Keri Z."/>
            <person name="LaButti K."/>
            <person name="Lipzen A."/>
            <person name="Lombard V."/>
            <person name="Magnuson J."/>
            <person name="Maillard F."/>
            <person name="Murat C."/>
            <person name="Nolan M."/>
            <person name="Ohm R.A."/>
            <person name="Pangilinan J."/>
            <person name="Pereira M.F."/>
            <person name="Perotto S."/>
            <person name="Peter M."/>
            <person name="Pfister S."/>
            <person name="Riley R."/>
            <person name="Sitrit Y."/>
            <person name="Stielow J.B."/>
            <person name="Szollosi G."/>
            <person name="Zifcakova L."/>
            <person name="Stursova M."/>
            <person name="Spatafora J.W."/>
            <person name="Tedersoo L."/>
            <person name="Vaario L.M."/>
            <person name="Yamada A."/>
            <person name="Yan M."/>
            <person name="Wang P."/>
            <person name="Xu J."/>
            <person name="Bruns T."/>
            <person name="Baldrian P."/>
            <person name="Vilgalys R."/>
            <person name="Dunand C."/>
            <person name="Henrissat B."/>
            <person name="Grigoriev I.V."/>
            <person name="Hibbett D."/>
            <person name="Nagy L.G."/>
            <person name="Martin F.M."/>
        </authorList>
    </citation>
    <scope>NUCLEOTIDE SEQUENCE</scope>
    <source>
        <strain evidence="2">UP504</strain>
    </source>
</reference>
<name>A0A9P6AFT0_9AGAM</name>
<feature type="compositionally biased region" description="Polar residues" evidence="1">
    <location>
        <begin position="489"/>
        <end position="504"/>
    </location>
</feature>